<dbReference type="SUPFAM" id="SSF50129">
    <property type="entry name" value="GroES-like"/>
    <property type="match status" value="1"/>
</dbReference>
<dbReference type="GO" id="GO:0016491">
    <property type="term" value="F:oxidoreductase activity"/>
    <property type="evidence" value="ECO:0007669"/>
    <property type="project" value="InterPro"/>
</dbReference>
<dbReference type="Pfam" id="PF13602">
    <property type="entry name" value="ADH_zinc_N_2"/>
    <property type="match status" value="1"/>
</dbReference>
<feature type="compositionally biased region" description="Acidic residues" evidence="3">
    <location>
        <begin position="894"/>
        <end position="903"/>
    </location>
</feature>
<reference evidence="5 6" key="1">
    <citation type="submission" date="2016-02" db="EMBL/GenBank/DDBJ databases">
        <title>Genome analysis of coral dinoflagellate symbionts highlights evolutionary adaptations to a symbiotic lifestyle.</title>
        <authorList>
            <person name="Aranda M."/>
            <person name="Li Y."/>
            <person name="Liew Y.J."/>
            <person name="Baumgarten S."/>
            <person name="Simakov O."/>
            <person name="Wilson M."/>
            <person name="Piel J."/>
            <person name="Ashoor H."/>
            <person name="Bougouffa S."/>
            <person name="Bajic V.B."/>
            <person name="Ryu T."/>
            <person name="Ravasi T."/>
            <person name="Bayer T."/>
            <person name="Micklem G."/>
            <person name="Kim H."/>
            <person name="Bhak J."/>
            <person name="Lajeunesse T.C."/>
            <person name="Voolstra C.R."/>
        </authorList>
    </citation>
    <scope>NUCLEOTIDE SEQUENCE [LARGE SCALE GENOMIC DNA]</scope>
    <source>
        <strain evidence="5 6">CCMP2467</strain>
    </source>
</reference>
<dbReference type="SMART" id="SM00829">
    <property type="entry name" value="PKS_ER"/>
    <property type="match status" value="1"/>
</dbReference>
<dbReference type="GO" id="GO:0004312">
    <property type="term" value="F:fatty acid synthase activity"/>
    <property type="evidence" value="ECO:0007669"/>
    <property type="project" value="TreeGrafter"/>
</dbReference>
<dbReference type="Gene3D" id="3.40.50.720">
    <property type="entry name" value="NAD(P)-binding Rossmann-like Domain"/>
    <property type="match status" value="3"/>
</dbReference>
<dbReference type="GO" id="GO:0031177">
    <property type="term" value="F:phosphopantetheine binding"/>
    <property type="evidence" value="ECO:0007669"/>
    <property type="project" value="InterPro"/>
</dbReference>
<dbReference type="InterPro" id="IPR050091">
    <property type="entry name" value="PKS_NRPS_Biosynth_Enz"/>
</dbReference>
<feature type="domain" description="Carrier" evidence="4">
    <location>
        <begin position="315"/>
        <end position="398"/>
    </location>
</feature>
<feature type="region of interest" description="Disordered" evidence="3">
    <location>
        <begin position="234"/>
        <end position="296"/>
    </location>
</feature>
<dbReference type="InterPro" id="IPR013968">
    <property type="entry name" value="PKS_KR"/>
</dbReference>
<keyword evidence="1" id="KW-0596">Phosphopantetheine</keyword>
<evidence type="ECO:0000256" key="3">
    <source>
        <dbReference type="SAM" id="MobiDB-lite"/>
    </source>
</evidence>
<dbReference type="SUPFAM" id="SSF47336">
    <property type="entry name" value="ACP-like"/>
    <property type="match status" value="1"/>
</dbReference>
<dbReference type="InterPro" id="IPR020806">
    <property type="entry name" value="PKS_PP-bd"/>
</dbReference>
<dbReference type="PROSITE" id="PS50075">
    <property type="entry name" value="CARRIER"/>
    <property type="match status" value="1"/>
</dbReference>
<dbReference type="InterPro" id="IPR009081">
    <property type="entry name" value="PP-bd_ACP"/>
</dbReference>
<name>A0A1Q9D3W8_SYMMI</name>
<dbReference type="PANTHER" id="PTHR43775">
    <property type="entry name" value="FATTY ACID SYNTHASE"/>
    <property type="match status" value="1"/>
</dbReference>
<dbReference type="Pfam" id="PF08240">
    <property type="entry name" value="ADH_N"/>
    <property type="match status" value="1"/>
</dbReference>
<dbReference type="InterPro" id="IPR011032">
    <property type="entry name" value="GroES-like_sf"/>
</dbReference>
<dbReference type="InterPro" id="IPR057326">
    <property type="entry name" value="KR_dom"/>
</dbReference>
<dbReference type="GO" id="GO:0006633">
    <property type="term" value="P:fatty acid biosynthetic process"/>
    <property type="evidence" value="ECO:0007669"/>
    <property type="project" value="TreeGrafter"/>
</dbReference>
<dbReference type="Gene3D" id="3.90.180.10">
    <property type="entry name" value="Medium-chain alcohol dehydrogenases, catalytic domain"/>
    <property type="match status" value="2"/>
</dbReference>
<keyword evidence="6" id="KW-1185">Reference proteome</keyword>
<dbReference type="Gene3D" id="3.40.50.11460">
    <property type="match status" value="1"/>
</dbReference>
<evidence type="ECO:0000313" key="6">
    <source>
        <dbReference type="Proteomes" id="UP000186817"/>
    </source>
</evidence>
<gene>
    <name evidence="5" type="primary">pks1</name>
    <name evidence="5" type="ORF">AK812_SmicGene28639</name>
</gene>
<dbReference type="SMART" id="SM00822">
    <property type="entry name" value="PKS_KR"/>
    <property type="match status" value="1"/>
</dbReference>
<evidence type="ECO:0000259" key="4">
    <source>
        <dbReference type="PROSITE" id="PS50075"/>
    </source>
</evidence>
<sequence length="1340" mass="145314">MRQQRPPRQAPALTTDQVRWLQTLAGSDEPQYECYVAATLLFMVYARARHSDLRRSQSLLVDTDDSGRAVFIECEVLNPKQSKQSRRRNMFLPLVAPAEGICQEPWAERWLELRKSLGLKCHGSLEDDPLLPDLAADGSLLKTNMDAATTTKWMRCLLSRQPGSSTEALLKMSSQGLKATCLSWTMKAGIPDPDQTLLGYHSRGRSASALSYGRDSLAGPLRCLQQVLQDVRSGTFKPDSTRSGRWSSQRAAASSQPAPLGLATSASNKQLLQPEPSSTSSSESEPASEGSSGDDVQLLQSVSHSLALVAESSDYQFLTNVKSGVVHISRISADRLLCGRTVFSGLKDQLLDAGMDSLSAVEFRNRLQVHASGVQIPNTLVLDHPTPAAIGMFLASQMSNVGTVGSSGEENIDTPVLSNVAENNLDVQAPLSSEATTPQNGEVLLEVQWVDLDIPLNGRDAEVPCVGPMMFVGLRDEMQPDLKHEFPESVYLGKAEAAGEILEKKLQEGVFTAVVHIAALEQGSELDVLESALLLAKVGMQRAASNLSMPPVWWVTHGTQEATIPNCWHSGLWGLARTVRVEEPALQLRCLDLDGVAPGSLASDLKHWLSVLGENRDETEVSIVSATEAETSCACPRAVVPRLVRSTAKTPEPMQASVSFQNGSFLQQLTVQDSRCTLQPTDAEIRVRAVGLAIHDLMAIKGLHQGDVRTAGLDCAGTVLATGGAVSHIRRGEDVFGASPGCFKAYNSGPATLLMPKPRHWSFAQACCLPSNFVAVEKAFDDAKLQPGEHVLVHSAAGGTGLMAIQCAQYIGAQVYATVNSEDQHNFLGRIGIQFITSSHNGSKFSEDIKELQGQLNHENHHGKELGKKVAALLQAWSDGLWSEPIQLLQDSGEAGDDEEEEVPTVPWHPPPARDGPAATATAETMIPDETQNDDMPGTDTEDEAWHLDRRRRSATAPQRPSDGPSEVFLTEAGSDGIDVVMNSFHQVDYLSRSLALLRKGGRFIDIGTCGTRNRQQILQARPDVQYYQVEAHTMMSEEPWHYNAYMQRLISRIEQGGVNPMNMQVFCNLQSLAKALQCLERSQSVGQVVMTQPSVLSLKPQSDYVLSGGMGAHAIAIAQYLMEEGAKSITLLSKTGRPSPSVGGLWQSLHDSSVQLHAIPCDIAMMDDVHALGCQLRSRETEIAGLFHLAETTNDAIVPIVVRDHLERSFSTTVWGARHLNLLQHAGATPWDFSMLVSSASSLLIAAGQVSNATACAALDGQARYWKKAGERVMSVQWSSWKDDVGMVDICLHPTSKSNVAVQLGMAAMAGCLQSLQIPRPLTMVVGPLPWGSYLKRKQ</sequence>
<dbReference type="Pfam" id="PF00550">
    <property type="entry name" value="PP-binding"/>
    <property type="match status" value="1"/>
</dbReference>
<organism evidence="5 6">
    <name type="scientific">Symbiodinium microadriaticum</name>
    <name type="common">Dinoflagellate</name>
    <name type="synonym">Zooxanthella microadriatica</name>
    <dbReference type="NCBI Taxonomy" id="2951"/>
    <lineage>
        <taxon>Eukaryota</taxon>
        <taxon>Sar</taxon>
        <taxon>Alveolata</taxon>
        <taxon>Dinophyceae</taxon>
        <taxon>Suessiales</taxon>
        <taxon>Symbiodiniaceae</taxon>
        <taxon>Symbiodinium</taxon>
    </lineage>
</organism>
<dbReference type="InterPro" id="IPR036291">
    <property type="entry name" value="NAD(P)-bd_dom_sf"/>
</dbReference>
<evidence type="ECO:0000256" key="2">
    <source>
        <dbReference type="ARBA" id="ARBA00022553"/>
    </source>
</evidence>
<dbReference type="InterPro" id="IPR013154">
    <property type="entry name" value="ADH-like_N"/>
</dbReference>
<accession>A0A1Q9D3W8</accession>
<evidence type="ECO:0000313" key="5">
    <source>
        <dbReference type="EMBL" id="OLP89880.1"/>
    </source>
</evidence>
<dbReference type="EMBL" id="LSRX01000739">
    <property type="protein sequence ID" value="OLP89880.1"/>
    <property type="molecule type" value="Genomic_DNA"/>
</dbReference>
<dbReference type="InterPro" id="IPR036736">
    <property type="entry name" value="ACP-like_sf"/>
</dbReference>
<dbReference type="Gene3D" id="1.10.1200.10">
    <property type="entry name" value="ACP-like"/>
    <property type="match status" value="1"/>
</dbReference>
<feature type="compositionally biased region" description="Low complexity" evidence="3">
    <location>
        <begin position="274"/>
        <end position="291"/>
    </location>
</feature>
<dbReference type="Pfam" id="PF08659">
    <property type="entry name" value="KR"/>
    <property type="match status" value="1"/>
</dbReference>
<dbReference type="PANTHER" id="PTHR43775:SF37">
    <property type="entry name" value="SI:DKEY-61P9.11"/>
    <property type="match status" value="1"/>
</dbReference>
<keyword evidence="2" id="KW-0597">Phosphoprotein</keyword>
<dbReference type="OrthoDB" id="338930at2759"/>
<dbReference type="CDD" id="cd05195">
    <property type="entry name" value="enoyl_red"/>
    <property type="match status" value="1"/>
</dbReference>
<feature type="region of interest" description="Disordered" evidence="3">
    <location>
        <begin position="890"/>
        <end position="920"/>
    </location>
</feature>
<proteinExistence type="predicted"/>
<feature type="compositionally biased region" description="Low complexity" evidence="3">
    <location>
        <begin position="247"/>
        <end position="259"/>
    </location>
</feature>
<comment type="caution">
    <text evidence="5">The sequence shown here is derived from an EMBL/GenBank/DDBJ whole genome shotgun (WGS) entry which is preliminary data.</text>
</comment>
<protein>
    <submittedName>
        <fullName evidence="5">Putative inactive phenolphthiocerol synthesis polyketide synthase type I Pks1</fullName>
    </submittedName>
</protein>
<evidence type="ECO:0000256" key="1">
    <source>
        <dbReference type="ARBA" id="ARBA00022450"/>
    </source>
</evidence>
<dbReference type="InterPro" id="IPR020843">
    <property type="entry name" value="ER"/>
</dbReference>
<dbReference type="OMA" id="EATIPNC"/>
<dbReference type="Proteomes" id="UP000186817">
    <property type="component" value="Unassembled WGS sequence"/>
</dbReference>
<dbReference type="SMART" id="SM00823">
    <property type="entry name" value="PKS_PP"/>
    <property type="match status" value="1"/>
</dbReference>
<dbReference type="SUPFAM" id="SSF51735">
    <property type="entry name" value="NAD(P)-binding Rossmann-fold domains"/>
    <property type="match status" value="3"/>
</dbReference>